<dbReference type="NCBIfam" id="TIGR03141">
    <property type="entry name" value="cytochro_ccmD"/>
    <property type="match status" value="1"/>
</dbReference>
<proteinExistence type="inferred from homology"/>
<evidence type="ECO:0000256" key="11">
    <source>
        <dbReference type="ARBA" id="ARBA00023136"/>
    </source>
</evidence>
<accession>A0A328JPL2</accession>
<evidence type="ECO:0000313" key="14">
    <source>
        <dbReference type="Proteomes" id="UP000249123"/>
    </source>
</evidence>
<dbReference type="RefSeq" id="WP_064773928.1">
    <property type="nucleotide sequence ID" value="NZ_AWFA01000078.1"/>
</dbReference>
<dbReference type="STRING" id="1280941.HY2_05960"/>
<keyword evidence="6 12" id="KW-1003">Cell membrane</keyword>
<evidence type="ECO:0000256" key="8">
    <source>
        <dbReference type="ARBA" id="ARBA00022692"/>
    </source>
</evidence>
<keyword evidence="10 12" id="KW-1133">Transmembrane helix</keyword>
<dbReference type="GO" id="GO:0015886">
    <property type="term" value="P:heme transport"/>
    <property type="evidence" value="ECO:0007669"/>
    <property type="project" value="InterPro"/>
</dbReference>
<dbReference type="OrthoDB" id="7620566at2"/>
<organism evidence="13 14">
    <name type="scientific">Hyphomonas pacifica</name>
    <dbReference type="NCBI Taxonomy" id="1280941"/>
    <lineage>
        <taxon>Bacteria</taxon>
        <taxon>Pseudomonadati</taxon>
        <taxon>Pseudomonadota</taxon>
        <taxon>Alphaproteobacteria</taxon>
        <taxon>Hyphomonadales</taxon>
        <taxon>Hyphomonadaceae</taxon>
        <taxon>Hyphomonas</taxon>
    </lineage>
</organism>
<evidence type="ECO:0000313" key="13">
    <source>
        <dbReference type="EMBL" id="RAN35826.1"/>
    </source>
</evidence>
<evidence type="ECO:0000256" key="5">
    <source>
        <dbReference type="ARBA" id="ARBA00022448"/>
    </source>
</evidence>
<gene>
    <name evidence="13" type="ORF">HY3_06935</name>
</gene>
<dbReference type="EMBL" id="AWFB01000002">
    <property type="protein sequence ID" value="RAN35826.1"/>
    <property type="molecule type" value="Genomic_DNA"/>
</dbReference>
<evidence type="ECO:0000256" key="3">
    <source>
        <dbReference type="ARBA" id="ARBA00008741"/>
    </source>
</evidence>
<feature type="transmembrane region" description="Helical" evidence="12">
    <location>
        <begin position="12"/>
        <end position="32"/>
    </location>
</feature>
<keyword evidence="9 12" id="KW-0201">Cytochrome c-type biogenesis</keyword>
<evidence type="ECO:0000256" key="7">
    <source>
        <dbReference type="ARBA" id="ARBA00022519"/>
    </source>
</evidence>
<dbReference type="InterPro" id="IPR007078">
    <property type="entry name" value="Haem_export_protD_CcmD"/>
</dbReference>
<keyword evidence="8 12" id="KW-0812">Transmembrane</keyword>
<dbReference type="AlphaFoldDB" id="A0A062TN90"/>
<evidence type="ECO:0000256" key="10">
    <source>
        <dbReference type="ARBA" id="ARBA00022989"/>
    </source>
</evidence>
<dbReference type="GO" id="GO:0005886">
    <property type="term" value="C:plasma membrane"/>
    <property type="evidence" value="ECO:0007669"/>
    <property type="project" value="UniProtKB-SubCell"/>
</dbReference>
<evidence type="ECO:0000256" key="12">
    <source>
        <dbReference type="RuleBase" id="RU363101"/>
    </source>
</evidence>
<evidence type="ECO:0000256" key="6">
    <source>
        <dbReference type="ARBA" id="ARBA00022475"/>
    </source>
</evidence>
<keyword evidence="14" id="KW-1185">Reference proteome</keyword>
<comment type="caution">
    <text evidence="13">The sequence shown here is derived from an EMBL/GenBank/DDBJ whole genome shotgun (WGS) entry which is preliminary data.</text>
</comment>
<sequence length="54" mass="5951">MIPEFDKNAAFIWASYALGAVMIGGAILTVMIKARLAQAELARTQARTEEARRK</sequence>
<accession>A0A062TN90</accession>
<dbReference type="GO" id="GO:0017004">
    <property type="term" value="P:cytochrome complex assembly"/>
    <property type="evidence" value="ECO:0007669"/>
    <property type="project" value="UniProtKB-KW"/>
</dbReference>
<comment type="function">
    <text evidence="1 12">Required for the export of heme to the periplasm for the biogenesis of c-type cytochromes.</text>
</comment>
<evidence type="ECO:0000256" key="2">
    <source>
        <dbReference type="ARBA" id="ARBA00004377"/>
    </source>
</evidence>
<reference evidence="13 14" key="1">
    <citation type="submission" date="2013-04" db="EMBL/GenBank/DDBJ databases">
        <title>Hyphomonas sp. T24B3 Genome Sequencing.</title>
        <authorList>
            <person name="Lai Q."/>
            <person name="Shao Z."/>
        </authorList>
    </citation>
    <scope>NUCLEOTIDE SEQUENCE [LARGE SCALE GENOMIC DNA]</scope>
    <source>
        <strain evidence="13 14">T24B3</strain>
    </source>
</reference>
<evidence type="ECO:0000256" key="4">
    <source>
        <dbReference type="ARBA" id="ARBA00016461"/>
    </source>
</evidence>
<evidence type="ECO:0000256" key="1">
    <source>
        <dbReference type="ARBA" id="ARBA00002442"/>
    </source>
</evidence>
<dbReference type="Pfam" id="PF04995">
    <property type="entry name" value="CcmD"/>
    <property type="match status" value="1"/>
</dbReference>
<comment type="similarity">
    <text evidence="3 12">Belongs to the CcmD/CycX/HelD family.</text>
</comment>
<evidence type="ECO:0000256" key="9">
    <source>
        <dbReference type="ARBA" id="ARBA00022748"/>
    </source>
</evidence>
<keyword evidence="7 12" id="KW-0997">Cell inner membrane</keyword>
<name>A0A062TN90_9PROT</name>
<comment type="subcellular location">
    <subcellularLocation>
        <location evidence="2 12">Cell inner membrane</location>
        <topology evidence="2 12">Single-pass membrane protein</topology>
    </subcellularLocation>
</comment>
<dbReference type="Proteomes" id="UP000249123">
    <property type="component" value="Unassembled WGS sequence"/>
</dbReference>
<protein>
    <recommendedName>
        <fullName evidence="4 12">Heme exporter protein D</fullName>
    </recommendedName>
</protein>
<keyword evidence="11 12" id="KW-0472">Membrane</keyword>
<keyword evidence="5 12" id="KW-0813">Transport</keyword>